<feature type="region of interest" description="Disordered" evidence="1">
    <location>
        <begin position="135"/>
        <end position="155"/>
    </location>
</feature>
<dbReference type="Proteomes" id="UP000038010">
    <property type="component" value="Unassembled WGS sequence"/>
</dbReference>
<gene>
    <name evidence="2" type="ORF">AB675_6778</name>
</gene>
<accession>A0A0N1P0A2</accession>
<evidence type="ECO:0000313" key="2">
    <source>
        <dbReference type="EMBL" id="KPI43236.1"/>
    </source>
</evidence>
<feature type="region of interest" description="Disordered" evidence="1">
    <location>
        <begin position="1"/>
        <end position="66"/>
    </location>
</feature>
<proteinExistence type="predicted"/>
<reference evidence="2 3" key="1">
    <citation type="submission" date="2015-06" db="EMBL/GenBank/DDBJ databases">
        <title>Draft genome of the ant-associated black yeast Phialophora attae CBS 131958.</title>
        <authorList>
            <person name="Moreno L.F."/>
            <person name="Stielow B.J."/>
            <person name="de Hoog S."/>
            <person name="Vicente V.A."/>
            <person name="Weiss V.A."/>
            <person name="de Vries M."/>
            <person name="Cruz L.M."/>
            <person name="Souza E.M."/>
        </authorList>
    </citation>
    <scope>NUCLEOTIDE SEQUENCE [LARGE SCALE GENOMIC DNA]</scope>
    <source>
        <strain evidence="2 3">CBS 131958</strain>
    </source>
</reference>
<dbReference type="EMBL" id="LFJN01000005">
    <property type="protein sequence ID" value="KPI43236.1"/>
    <property type="molecule type" value="Genomic_DNA"/>
</dbReference>
<protein>
    <submittedName>
        <fullName evidence="2">Uncharacterized protein</fullName>
    </submittedName>
</protein>
<keyword evidence="3" id="KW-1185">Reference proteome</keyword>
<dbReference type="RefSeq" id="XP_018003199.1">
    <property type="nucleotide sequence ID" value="XM_018147093.1"/>
</dbReference>
<dbReference type="AlphaFoldDB" id="A0A0N1P0A2"/>
<evidence type="ECO:0000256" key="1">
    <source>
        <dbReference type="SAM" id="MobiDB-lite"/>
    </source>
</evidence>
<feature type="compositionally biased region" description="Polar residues" evidence="1">
    <location>
        <begin position="136"/>
        <end position="154"/>
    </location>
</feature>
<name>A0A0N1P0A2_9EURO</name>
<sequence>MASKRKRDVDDISDEEMDHQFKQRRTLPALPIRTTPPKFARRFGSTLASSVPPAPLTPIDTSEDESLTDEYHDVFDGDRWKHISQGSSISTNSTSSLKVNVDLAQHGDDKGMMLSPPPPRPRFGRARSNDLVSPAHLTTSFPSLTAPSQPNQLNDRMPTPVASSFDNRTDSRGSVLSQAPRQSFPPLRKFLSPMMEQDAWGTSNEGGLPSPVEDSMQYDSPISADVLMGYEQTSAGMIGLNMSCDDDKMMEDTPSLATAQLDGQTRVHARQHSRGKGSIAKLHMGFLAGCSKCEQKVPGHYSHILRT</sequence>
<dbReference type="OrthoDB" id="2446291at2759"/>
<dbReference type="GeneID" id="28738973"/>
<comment type="caution">
    <text evidence="2">The sequence shown here is derived from an EMBL/GenBank/DDBJ whole genome shotgun (WGS) entry which is preliminary data.</text>
</comment>
<evidence type="ECO:0000313" key="3">
    <source>
        <dbReference type="Proteomes" id="UP000038010"/>
    </source>
</evidence>
<dbReference type="VEuPathDB" id="FungiDB:AB675_6778"/>
<organism evidence="2 3">
    <name type="scientific">Cyphellophora attinorum</name>
    <dbReference type="NCBI Taxonomy" id="1664694"/>
    <lineage>
        <taxon>Eukaryota</taxon>
        <taxon>Fungi</taxon>
        <taxon>Dikarya</taxon>
        <taxon>Ascomycota</taxon>
        <taxon>Pezizomycotina</taxon>
        <taxon>Eurotiomycetes</taxon>
        <taxon>Chaetothyriomycetidae</taxon>
        <taxon>Chaetothyriales</taxon>
        <taxon>Cyphellophoraceae</taxon>
        <taxon>Cyphellophora</taxon>
    </lineage>
</organism>